<dbReference type="PANTHER" id="PTHR40616">
    <property type="entry name" value="LINALOOL DEHYDRATASE_ISOMERASE DOMAIN-CONTAINING PROTEIN"/>
    <property type="match status" value="1"/>
</dbReference>
<sequence length="506" mass="55895">MSQLDITFAPPFLFSSPRYSAWYAVGLLARNEGDDIAVASQIIKDVISYQYKDPSQLWYGTFKDQINAPNPSDVYPPKIYDSYDPNQGLFVCTSWIIVMEEFQHLLAPELTALMKESMYNATIGDGYRVGGVNGENLRPVYSNPWYMRIMAATYVGNMQSDGNMSYWGNKWAEEGIAEFDKFETLSEFNSGTYTGVTLYALSLWGYMPEDSVIATRAKELIEKTWISIGQYWNPTLTTLGGAWDRSYGYDMTQYYGILGSQITGLIGGIGDRNASIPIPLVGSSHGKDAAISPLTPLVAKFHDPYVPNFVLSQLRALNSSGHSYFAQVVSPPFDSPDYPRNYTSWTGPGLSVGAIQFDENVVGGPAINPSQFVPANILWSTPSGSIGWMLHYSTSRTISAIATANNLTILYPPSRAFPSKDQFSSNIMTFLFSGFNSLTLPADFLANGTGELPGISLHVLGNILNGTYTFLYGSGTINDLQYYNLTYIIPPALEEIPTITFLFEKV</sequence>
<dbReference type="eggNOG" id="ENOG502RH0W">
    <property type="taxonomic scope" value="Eukaryota"/>
</dbReference>
<evidence type="ECO:0000313" key="2">
    <source>
        <dbReference type="Proteomes" id="UP000054988"/>
    </source>
</evidence>
<organism evidence="1 2">
    <name type="scientific">Moniliophthora roreri</name>
    <name type="common">Frosty pod rot fungus</name>
    <name type="synonym">Monilia roreri</name>
    <dbReference type="NCBI Taxonomy" id="221103"/>
    <lineage>
        <taxon>Eukaryota</taxon>
        <taxon>Fungi</taxon>
        <taxon>Dikarya</taxon>
        <taxon>Basidiomycota</taxon>
        <taxon>Agaricomycotina</taxon>
        <taxon>Agaricomycetes</taxon>
        <taxon>Agaricomycetidae</taxon>
        <taxon>Agaricales</taxon>
        <taxon>Marasmiineae</taxon>
        <taxon>Marasmiaceae</taxon>
        <taxon>Moniliophthora</taxon>
    </lineage>
</organism>
<dbReference type="Proteomes" id="UP000054988">
    <property type="component" value="Unassembled WGS sequence"/>
</dbReference>
<name>A0A0W0FRJ2_MONRR</name>
<gene>
    <name evidence="1" type="ORF">WG66_8464</name>
</gene>
<comment type="caution">
    <text evidence="1">The sequence shown here is derived from an EMBL/GenBank/DDBJ whole genome shotgun (WGS) entry which is preliminary data.</text>
</comment>
<evidence type="ECO:0000313" key="1">
    <source>
        <dbReference type="EMBL" id="KTB38955.1"/>
    </source>
</evidence>
<dbReference type="EMBL" id="LATX01001716">
    <property type="protein sequence ID" value="KTB38955.1"/>
    <property type="molecule type" value="Genomic_DNA"/>
</dbReference>
<accession>A0A0W0FRJ2</accession>
<protein>
    <submittedName>
        <fullName evidence="1">Uncharacterized protein</fullName>
    </submittedName>
</protein>
<dbReference type="AlphaFoldDB" id="A0A0W0FRJ2"/>
<reference evidence="1 2" key="1">
    <citation type="submission" date="2015-12" db="EMBL/GenBank/DDBJ databases">
        <title>Draft genome sequence of Moniliophthora roreri, the causal agent of frosty pod rot of cacao.</title>
        <authorList>
            <person name="Aime M.C."/>
            <person name="Diaz-Valderrama J.R."/>
            <person name="Kijpornyongpan T."/>
            <person name="Phillips-Mora W."/>
        </authorList>
    </citation>
    <scope>NUCLEOTIDE SEQUENCE [LARGE SCALE GENOMIC DNA]</scope>
    <source>
        <strain evidence="1 2">MCA 2952</strain>
    </source>
</reference>
<proteinExistence type="predicted"/>
<dbReference type="PANTHER" id="PTHR40616:SF1">
    <property type="entry name" value="LINALOOL DEHYDRATASE_ISOMERASE DOMAIN-CONTAINING PROTEIN"/>
    <property type="match status" value="1"/>
</dbReference>